<protein>
    <submittedName>
        <fullName evidence="2">Uncharacterized protein</fullName>
    </submittedName>
</protein>
<accession>X1HER6</accession>
<sequence length="70" mass="8095">LLEFLYPQYEQARLQEARDEPTLLALDYPQVPQRKAKPKRLLIVLASGLFSLMISSVWVVLRPQLSKSLK</sequence>
<dbReference type="EMBL" id="BARU01020998">
    <property type="protein sequence ID" value="GAH55535.1"/>
    <property type="molecule type" value="Genomic_DNA"/>
</dbReference>
<keyword evidence="1" id="KW-0812">Transmembrane</keyword>
<feature type="transmembrane region" description="Helical" evidence="1">
    <location>
        <begin position="41"/>
        <end position="61"/>
    </location>
</feature>
<dbReference type="AlphaFoldDB" id="X1HER6"/>
<keyword evidence="1" id="KW-1133">Transmembrane helix</keyword>
<evidence type="ECO:0000256" key="1">
    <source>
        <dbReference type="SAM" id="Phobius"/>
    </source>
</evidence>
<proteinExistence type="predicted"/>
<keyword evidence="1" id="KW-0472">Membrane</keyword>
<comment type="caution">
    <text evidence="2">The sequence shown here is derived from an EMBL/GenBank/DDBJ whole genome shotgun (WGS) entry which is preliminary data.</text>
</comment>
<name>X1HER6_9ZZZZ</name>
<reference evidence="2" key="1">
    <citation type="journal article" date="2014" name="Front. Microbiol.">
        <title>High frequency of phylogenetically diverse reductive dehalogenase-homologous genes in deep subseafloor sedimentary metagenomes.</title>
        <authorList>
            <person name="Kawai M."/>
            <person name="Futagami T."/>
            <person name="Toyoda A."/>
            <person name="Takaki Y."/>
            <person name="Nishi S."/>
            <person name="Hori S."/>
            <person name="Arai W."/>
            <person name="Tsubouchi T."/>
            <person name="Morono Y."/>
            <person name="Uchiyama I."/>
            <person name="Ito T."/>
            <person name="Fujiyama A."/>
            <person name="Inagaki F."/>
            <person name="Takami H."/>
        </authorList>
    </citation>
    <scope>NUCLEOTIDE SEQUENCE</scope>
    <source>
        <strain evidence="2">Expedition CK06-06</strain>
    </source>
</reference>
<evidence type="ECO:0000313" key="2">
    <source>
        <dbReference type="EMBL" id="GAH55535.1"/>
    </source>
</evidence>
<organism evidence="2">
    <name type="scientific">marine sediment metagenome</name>
    <dbReference type="NCBI Taxonomy" id="412755"/>
    <lineage>
        <taxon>unclassified sequences</taxon>
        <taxon>metagenomes</taxon>
        <taxon>ecological metagenomes</taxon>
    </lineage>
</organism>
<gene>
    <name evidence="2" type="ORF">S03H2_34415</name>
</gene>
<feature type="non-terminal residue" evidence="2">
    <location>
        <position position="1"/>
    </location>
</feature>